<dbReference type="GO" id="GO:0007034">
    <property type="term" value="P:vacuolar transport"/>
    <property type="evidence" value="ECO:0007669"/>
    <property type="project" value="InterPro"/>
</dbReference>
<dbReference type="EMBL" id="PKPP01004737">
    <property type="protein sequence ID" value="PWA62960.1"/>
    <property type="molecule type" value="Genomic_DNA"/>
</dbReference>
<dbReference type="Proteomes" id="UP000245207">
    <property type="component" value="Unassembled WGS sequence"/>
</dbReference>
<dbReference type="STRING" id="35608.A0A2U1MNY6"/>
<dbReference type="PANTHER" id="PTHR10476">
    <property type="entry name" value="CHARGED MULTIVESICULAR BODY PROTEIN"/>
    <property type="match status" value="1"/>
</dbReference>
<dbReference type="InterPro" id="IPR005024">
    <property type="entry name" value="Snf7_fam"/>
</dbReference>
<protein>
    <submittedName>
        <fullName evidence="1">ESCRT-related protein CHMP1A</fullName>
    </submittedName>
</protein>
<organism evidence="1 2">
    <name type="scientific">Artemisia annua</name>
    <name type="common">Sweet wormwood</name>
    <dbReference type="NCBI Taxonomy" id="35608"/>
    <lineage>
        <taxon>Eukaryota</taxon>
        <taxon>Viridiplantae</taxon>
        <taxon>Streptophyta</taxon>
        <taxon>Embryophyta</taxon>
        <taxon>Tracheophyta</taxon>
        <taxon>Spermatophyta</taxon>
        <taxon>Magnoliopsida</taxon>
        <taxon>eudicotyledons</taxon>
        <taxon>Gunneridae</taxon>
        <taxon>Pentapetalae</taxon>
        <taxon>asterids</taxon>
        <taxon>campanulids</taxon>
        <taxon>Asterales</taxon>
        <taxon>Asteraceae</taxon>
        <taxon>Asteroideae</taxon>
        <taxon>Anthemideae</taxon>
        <taxon>Artemisiinae</taxon>
        <taxon>Artemisia</taxon>
    </lineage>
</organism>
<dbReference type="InterPro" id="IPR011989">
    <property type="entry name" value="ARM-like"/>
</dbReference>
<dbReference type="Gene3D" id="1.25.10.10">
    <property type="entry name" value="Leucine-rich Repeat Variant"/>
    <property type="match status" value="1"/>
</dbReference>
<dbReference type="AlphaFoldDB" id="A0A2U1MNY6"/>
<keyword evidence="2" id="KW-1185">Reference proteome</keyword>
<gene>
    <name evidence="1" type="ORF">CTI12_AA246880</name>
</gene>
<dbReference type="Gene3D" id="6.10.250.440">
    <property type="match status" value="1"/>
</dbReference>
<accession>A0A2U1MNY6</accession>
<name>A0A2U1MNY6_ARTAN</name>
<evidence type="ECO:0000313" key="2">
    <source>
        <dbReference type="Proteomes" id="UP000245207"/>
    </source>
</evidence>
<evidence type="ECO:0000313" key="1">
    <source>
        <dbReference type="EMBL" id="PWA62960.1"/>
    </source>
</evidence>
<proteinExistence type="predicted"/>
<dbReference type="OrthoDB" id="10266568at2759"/>
<comment type="caution">
    <text evidence="1">The sequence shown here is derived from an EMBL/GenBank/DDBJ whole genome shotgun (WGS) entry which is preliminary data.</text>
</comment>
<sequence length="285" mass="32356">MGLIVKSLASTLNTGYLQKMSKTMDQFEKQFVNMEVQAEFMESSMAGSRVNSLMLQVAEEYGLEVSVGLPKVAGHVVKGSKKVVVGEEDDLGRRLTELKARGKFMVVYDLGFVLFRSMNEFRVYQRHMAAGKRQVQELTCELVRFKENMMRCTVVEADKLSSMEETCSSQRDQISVLQHQLAAANHKLEASAVLNVDILTLLKFYFHEDFRKTVVSAVPDLLRFSKLAIEAQGCDGTYLKKLSDYIVPAFVEALHKNFSHVRMMYFYLNSRLGEIPSVKARFHHG</sequence>
<reference evidence="1 2" key="1">
    <citation type="journal article" date="2018" name="Mol. Plant">
        <title>The genome of Artemisia annua provides insight into the evolution of Asteraceae family and artemisinin biosynthesis.</title>
        <authorList>
            <person name="Shen Q."/>
            <person name="Zhang L."/>
            <person name="Liao Z."/>
            <person name="Wang S."/>
            <person name="Yan T."/>
            <person name="Shi P."/>
            <person name="Liu M."/>
            <person name="Fu X."/>
            <person name="Pan Q."/>
            <person name="Wang Y."/>
            <person name="Lv Z."/>
            <person name="Lu X."/>
            <person name="Zhang F."/>
            <person name="Jiang W."/>
            <person name="Ma Y."/>
            <person name="Chen M."/>
            <person name="Hao X."/>
            <person name="Li L."/>
            <person name="Tang Y."/>
            <person name="Lv G."/>
            <person name="Zhou Y."/>
            <person name="Sun X."/>
            <person name="Brodelius P.E."/>
            <person name="Rose J.K.C."/>
            <person name="Tang K."/>
        </authorList>
    </citation>
    <scope>NUCLEOTIDE SEQUENCE [LARGE SCALE GENOMIC DNA]</scope>
    <source>
        <strain evidence="2">cv. Huhao1</strain>
        <tissue evidence="1">Leaf</tissue>
    </source>
</reference>